<keyword evidence="2 7" id="KW-0963">Cytoplasm</keyword>
<dbReference type="PATRIC" id="fig|172049.5.peg.891"/>
<dbReference type="GO" id="GO:0006364">
    <property type="term" value="P:rRNA processing"/>
    <property type="evidence" value="ECO:0007669"/>
    <property type="project" value="TreeGrafter"/>
</dbReference>
<gene>
    <name evidence="7" type="primary">rnp1</name>
    <name evidence="8" type="ORF">XD54_0335</name>
</gene>
<evidence type="ECO:0000313" key="8">
    <source>
        <dbReference type="EMBL" id="KUK18421.1"/>
    </source>
</evidence>
<accession>A0A101EN41</accession>
<evidence type="ECO:0000256" key="5">
    <source>
        <dbReference type="ARBA" id="ARBA00022759"/>
    </source>
</evidence>
<name>A0A101EN41_9EURY</name>
<keyword evidence="5 7" id="KW-0255">Endonuclease</keyword>
<evidence type="ECO:0000256" key="2">
    <source>
        <dbReference type="ARBA" id="ARBA00022490"/>
    </source>
</evidence>
<dbReference type="Proteomes" id="UP000053911">
    <property type="component" value="Unassembled WGS sequence"/>
</dbReference>
<dbReference type="SMART" id="SM00538">
    <property type="entry name" value="POP4"/>
    <property type="match status" value="1"/>
</dbReference>
<keyword evidence="4 7" id="KW-0540">Nuclease</keyword>
<dbReference type="EMBL" id="LGFD01000004">
    <property type="protein sequence ID" value="KUK18421.1"/>
    <property type="molecule type" value="Genomic_DNA"/>
</dbReference>
<reference evidence="9" key="1">
    <citation type="journal article" date="2015" name="MBio">
        <title>Genome-Resolved Metagenomic Analysis Reveals Roles for Candidate Phyla and Other Microbial Community Members in Biogeochemical Transformations in Oil Reservoirs.</title>
        <authorList>
            <person name="Hu P."/>
            <person name="Tom L."/>
            <person name="Singh A."/>
            <person name="Thomas B.C."/>
            <person name="Baker B.J."/>
            <person name="Piceno Y.M."/>
            <person name="Andersen G.L."/>
            <person name="Banfield J.F."/>
        </authorList>
    </citation>
    <scope>NUCLEOTIDE SEQUENCE [LARGE SCALE GENOMIC DNA]</scope>
</reference>
<evidence type="ECO:0000256" key="4">
    <source>
        <dbReference type="ARBA" id="ARBA00022722"/>
    </source>
</evidence>
<dbReference type="GO" id="GO:0005737">
    <property type="term" value="C:cytoplasm"/>
    <property type="evidence" value="ECO:0007669"/>
    <property type="project" value="UniProtKB-SubCell"/>
</dbReference>
<dbReference type="GO" id="GO:0004526">
    <property type="term" value="F:ribonuclease P activity"/>
    <property type="evidence" value="ECO:0007669"/>
    <property type="project" value="UniProtKB-UniRule"/>
</dbReference>
<proteinExistence type="inferred from homology"/>
<keyword evidence="6 7" id="KW-0378">Hydrolase</keyword>
<organism evidence="8 9">
    <name type="scientific">Thermococcus sibiricus</name>
    <dbReference type="NCBI Taxonomy" id="172049"/>
    <lineage>
        <taxon>Archaea</taxon>
        <taxon>Methanobacteriati</taxon>
        <taxon>Methanobacteriota</taxon>
        <taxon>Thermococci</taxon>
        <taxon>Thermococcales</taxon>
        <taxon>Thermococcaceae</taxon>
        <taxon>Thermococcus</taxon>
    </lineage>
</organism>
<dbReference type="EC" id="3.1.26.5" evidence="7"/>
<evidence type="ECO:0000256" key="1">
    <source>
        <dbReference type="ARBA" id="ARBA00006181"/>
    </source>
</evidence>
<comment type="similarity">
    <text evidence="1 7">Belongs to the eukaryotic/archaeal RNase P protein component 1 family.</text>
</comment>
<dbReference type="SUPFAM" id="SSF101744">
    <property type="entry name" value="Rof/RNase P subunit-like"/>
    <property type="match status" value="1"/>
</dbReference>
<dbReference type="AlphaFoldDB" id="A0A101EN41"/>
<sequence>MTKKTLLMHELIGLKVKVVKSSHPGLIGIEGYVIDETKNTLTILGTKVWAIPKIVAEFEFEVGDKKIRIKGEELVGRPEMRLKKR</sequence>
<evidence type="ECO:0000256" key="6">
    <source>
        <dbReference type="ARBA" id="ARBA00022801"/>
    </source>
</evidence>
<dbReference type="InterPro" id="IPR002730">
    <property type="entry name" value="Rpp29/RNP1"/>
</dbReference>
<dbReference type="GO" id="GO:0033204">
    <property type="term" value="F:ribonuclease P RNA binding"/>
    <property type="evidence" value="ECO:0007669"/>
    <property type="project" value="InterPro"/>
</dbReference>
<dbReference type="InterPro" id="IPR016848">
    <property type="entry name" value="RNase_P/MRP_Rpp29-subunit"/>
</dbReference>
<dbReference type="PANTHER" id="PTHR13348:SF0">
    <property type="entry name" value="RIBONUCLEASE P PROTEIN SUBUNIT P29"/>
    <property type="match status" value="1"/>
</dbReference>
<comment type="caution">
    <text evidence="8">The sequence shown here is derived from an EMBL/GenBank/DDBJ whole genome shotgun (WGS) entry which is preliminary data.</text>
</comment>
<comment type="subcellular location">
    <subcellularLocation>
        <location evidence="7">Cytoplasm</location>
    </subcellularLocation>
</comment>
<protein>
    <recommendedName>
        <fullName evidence="7">Ribonuclease P protein component 1</fullName>
        <shortName evidence="7">RNase P component 1</shortName>
        <ecNumber evidence="7">3.1.26.5</ecNumber>
    </recommendedName>
    <alternativeName>
        <fullName evidence="7">Rpp29</fullName>
    </alternativeName>
</protein>
<keyword evidence="3 7" id="KW-0819">tRNA processing</keyword>
<comment type="subunit">
    <text evidence="7">Consists of a catalytic RNA component and at least 4-5 protein subunits.</text>
</comment>
<comment type="function">
    <text evidence="7">Part of ribonuclease P, a protein complex that generates mature tRNA molecules by cleaving their 5'-ends.</text>
</comment>
<dbReference type="PANTHER" id="PTHR13348">
    <property type="entry name" value="RIBONUCLEASE P SUBUNIT P29"/>
    <property type="match status" value="1"/>
</dbReference>
<dbReference type="InterPro" id="IPR036980">
    <property type="entry name" value="RNase_P/MRP_Rpp29_sf"/>
</dbReference>
<dbReference type="InterPro" id="IPR023534">
    <property type="entry name" value="Rof/RNase_P-like"/>
</dbReference>
<dbReference type="GO" id="GO:0001682">
    <property type="term" value="P:tRNA 5'-leader removal"/>
    <property type="evidence" value="ECO:0007669"/>
    <property type="project" value="UniProtKB-UniRule"/>
</dbReference>
<dbReference type="GO" id="GO:0030677">
    <property type="term" value="C:ribonuclease P complex"/>
    <property type="evidence" value="ECO:0007669"/>
    <property type="project" value="UniProtKB-UniRule"/>
</dbReference>
<dbReference type="Gene3D" id="2.30.30.210">
    <property type="entry name" value="Ribonuclease P/MRP, subunit p29"/>
    <property type="match status" value="1"/>
</dbReference>
<evidence type="ECO:0000256" key="7">
    <source>
        <dbReference type="HAMAP-Rule" id="MF_00754"/>
    </source>
</evidence>
<dbReference type="HAMAP" id="MF_00754">
    <property type="entry name" value="RNase_P_1"/>
    <property type="match status" value="1"/>
</dbReference>
<evidence type="ECO:0000256" key="3">
    <source>
        <dbReference type="ARBA" id="ARBA00022694"/>
    </source>
</evidence>
<dbReference type="InterPro" id="IPR023538">
    <property type="entry name" value="RNP1"/>
</dbReference>
<dbReference type="Pfam" id="PF01868">
    <property type="entry name" value="RNase_P-MRP_p29"/>
    <property type="match status" value="1"/>
</dbReference>
<dbReference type="GO" id="GO:0000172">
    <property type="term" value="C:ribonuclease MRP complex"/>
    <property type="evidence" value="ECO:0007669"/>
    <property type="project" value="InterPro"/>
</dbReference>
<comment type="catalytic activity">
    <reaction evidence="7">
        <text>Endonucleolytic cleavage of RNA, removing 5'-extranucleotides from tRNA precursor.</text>
        <dbReference type="EC" id="3.1.26.5"/>
    </reaction>
</comment>
<evidence type="ECO:0000313" key="9">
    <source>
        <dbReference type="Proteomes" id="UP000053911"/>
    </source>
</evidence>